<proteinExistence type="predicted"/>
<keyword evidence="1" id="KW-0677">Repeat</keyword>
<dbReference type="PROSITE" id="PS51125">
    <property type="entry name" value="NHL"/>
    <property type="match status" value="1"/>
</dbReference>
<dbReference type="AlphaFoldDB" id="A0A815PDQ0"/>
<dbReference type="Gene3D" id="2.120.10.30">
    <property type="entry name" value="TolB, C-terminal domain"/>
    <property type="match status" value="2"/>
</dbReference>
<evidence type="ECO:0000256" key="2">
    <source>
        <dbReference type="PROSITE-ProRule" id="PRU00504"/>
    </source>
</evidence>
<dbReference type="OrthoDB" id="273823at2759"/>
<dbReference type="PANTHER" id="PTHR24104:SF25">
    <property type="entry name" value="PROTEIN LIN-41"/>
    <property type="match status" value="1"/>
</dbReference>
<dbReference type="EMBL" id="CAJNOJ010000436">
    <property type="protein sequence ID" value="CAF1447855.1"/>
    <property type="molecule type" value="Genomic_DNA"/>
</dbReference>
<gene>
    <name evidence="3" type="ORF">EDS130_LOCUS39327</name>
</gene>
<reference evidence="3" key="1">
    <citation type="submission" date="2021-02" db="EMBL/GenBank/DDBJ databases">
        <authorList>
            <person name="Nowell W R."/>
        </authorList>
    </citation>
    <scope>NUCLEOTIDE SEQUENCE</scope>
</reference>
<dbReference type="PANTHER" id="PTHR24104">
    <property type="entry name" value="E3 UBIQUITIN-PROTEIN LIGASE NHLRC1-RELATED"/>
    <property type="match status" value="1"/>
</dbReference>
<evidence type="ECO:0000313" key="3">
    <source>
        <dbReference type="EMBL" id="CAF1447855.1"/>
    </source>
</evidence>
<accession>A0A815PDQ0</accession>
<dbReference type="InterPro" id="IPR019405">
    <property type="entry name" value="Lactonase_7-beta_prop"/>
</dbReference>
<name>A0A815PDQ0_ADIRI</name>
<dbReference type="Pfam" id="PF10282">
    <property type="entry name" value="Lactonase"/>
    <property type="match status" value="1"/>
</dbReference>
<evidence type="ECO:0000313" key="4">
    <source>
        <dbReference type="Proteomes" id="UP000663852"/>
    </source>
</evidence>
<comment type="caution">
    <text evidence="3">The sequence shown here is derived from an EMBL/GenBank/DDBJ whole genome shotgun (WGS) entry which is preliminary data.</text>
</comment>
<dbReference type="InterPro" id="IPR001258">
    <property type="entry name" value="NHL_repeat"/>
</dbReference>
<dbReference type="InterPro" id="IPR050952">
    <property type="entry name" value="TRIM-NHL_E3_ligases"/>
</dbReference>
<evidence type="ECO:0000256" key="1">
    <source>
        <dbReference type="ARBA" id="ARBA00022737"/>
    </source>
</evidence>
<dbReference type="CDD" id="cd05819">
    <property type="entry name" value="NHL"/>
    <property type="match status" value="1"/>
</dbReference>
<organism evidence="3 4">
    <name type="scientific">Adineta ricciae</name>
    <name type="common">Rotifer</name>
    <dbReference type="NCBI Taxonomy" id="249248"/>
    <lineage>
        <taxon>Eukaryota</taxon>
        <taxon>Metazoa</taxon>
        <taxon>Spiralia</taxon>
        <taxon>Gnathifera</taxon>
        <taxon>Rotifera</taxon>
        <taxon>Eurotatoria</taxon>
        <taxon>Bdelloidea</taxon>
        <taxon>Adinetida</taxon>
        <taxon>Adinetidae</taxon>
        <taxon>Adineta</taxon>
    </lineage>
</organism>
<dbReference type="GO" id="GO:0008270">
    <property type="term" value="F:zinc ion binding"/>
    <property type="evidence" value="ECO:0007669"/>
    <property type="project" value="UniProtKB-KW"/>
</dbReference>
<dbReference type="InterPro" id="IPR011042">
    <property type="entry name" value="6-blade_b-propeller_TolB-like"/>
</dbReference>
<protein>
    <submittedName>
        <fullName evidence="3">Uncharacterized protein</fullName>
    </submittedName>
</protein>
<dbReference type="Gene3D" id="2.40.10.500">
    <property type="match status" value="1"/>
</dbReference>
<dbReference type="Proteomes" id="UP000663852">
    <property type="component" value="Unassembled WGS sequence"/>
</dbReference>
<feature type="repeat" description="NHL" evidence="2">
    <location>
        <begin position="142"/>
        <end position="182"/>
    </location>
</feature>
<dbReference type="SUPFAM" id="SSF101898">
    <property type="entry name" value="NHL repeat"/>
    <property type="match status" value="1"/>
</dbReference>
<sequence length="434" mass="45847">MTVSNTTTSTAIATTSSSTSTVISTTGVVATTITSTTATTTIIATTATTTTVTTTITTTTATTTTCSINTYWNGSICLPQLLQNQTCSQANVCRSDLNLTCQASCDFTYRCSLRKSIEFYFHDRFNFPAIGVGQTVAGYCNGGTSGNATKLNGPWGIYVSPLDGTVYVADEYYPAFLAFSPFSRKETVLLSSGTSEPMDIFVDNSNTIYMIDRSLNSGTLLVQRGGTIIKSFPTAGLSTASCLLNGLYKPYGLTVDRSGNIYIGLWTCSAVVKLAPNATTVTVVAGQMGSAGSSSTKLSGVRYVQLDEDRGLLYVTDSGNNRIQQFTISGNGTGVTVAGGNSAGTGLNQLSSPTGFCLTRDGQTLYIADKLNNRIMKWTIGATQGSVVAGSVSGTSGNTTQLLYNPGDVALDPTETYLYVTDQNNHRVQKFRVQ</sequence>